<dbReference type="OrthoDB" id="9809852at2"/>
<dbReference type="InterPro" id="IPR051673">
    <property type="entry name" value="SSDNA_exonuclease_RecJ"/>
</dbReference>
<evidence type="ECO:0000313" key="10">
    <source>
        <dbReference type="Proteomes" id="UP000325684"/>
    </source>
</evidence>
<keyword evidence="10" id="KW-1185">Reference proteome</keyword>
<evidence type="ECO:0000256" key="4">
    <source>
        <dbReference type="ARBA" id="ARBA00022801"/>
    </source>
</evidence>
<dbReference type="InterPro" id="IPR003156">
    <property type="entry name" value="DHHA1_dom"/>
</dbReference>
<evidence type="ECO:0000256" key="2">
    <source>
        <dbReference type="ARBA" id="ARBA00019841"/>
    </source>
</evidence>
<evidence type="ECO:0000256" key="1">
    <source>
        <dbReference type="ARBA" id="ARBA00005915"/>
    </source>
</evidence>
<sequence>MNESAFPLALSRPFLGVAHSALGRTWVERCDAAQGTIALAIAQTHGLPDVLSRVLAGRGVGVAEVDGFLNPRLRDLMPDPHVLTDMEVAANRLADAVFAQQKVAIFGDYDVDGACSASLLAEYLRACGIDYVIHIPDRITEGYGPNVEAIRSLKEQGAGLLVTVDCGTASIVPLAEAKRLDLDAVVLDHHQAPEQLPAAVAIVNPNRLDDLSGLGHLCAAGVVFLTLVALNRILRTRGFFQARPEPDLLGSVDLVALATVADVVPLIGLNRAFVRQGLAIMRNRRRPGLSALLDVAGLSGAPECWHLGFLVGPRINAGGRIGDAALGSRLLLTEDPLLAAKLAGELDGLNRDRQAIEVEAVAEAEAQALFAIEAAPDLPILMTSSAGWHPGVVGLIAARTKERFRRPAFAFTLNPDGTATGSGRSVMGVDLGSAVRAAVESGVAIKGGGHTMAAGVTIAAADLPVFHEFISARLAERVGQALLDDHFLVDAALTAGGAQTSVVQALERAGPFGSAQPEPVFVFANHRVVEAREVGSGGHVRVKLRGGDGSFIGGIAFRAAGQPLGETLAAAIGGNLHVAGTLSIDRWGGGGKVALRIMDAAKPE</sequence>
<evidence type="ECO:0000313" key="9">
    <source>
        <dbReference type="EMBL" id="KAB0266302.1"/>
    </source>
</evidence>
<dbReference type="SUPFAM" id="SSF64182">
    <property type="entry name" value="DHH phosphoesterases"/>
    <property type="match status" value="1"/>
</dbReference>
<protein>
    <recommendedName>
        <fullName evidence="2">Single-stranded-DNA-specific exonuclease RecJ</fullName>
    </recommendedName>
</protein>
<dbReference type="Pfam" id="PF02272">
    <property type="entry name" value="DHHA1"/>
    <property type="match status" value="1"/>
</dbReference>
<dbReference type="PANTHER" id="PTHR30255">
    <property type="entry name" value="SINGLE-STRANDED-DNA-SPECIFIC EXONUCLEASE RECJ"/>
    <property type="match status" value="1"/>
</dbReference>
<dbReference type="GO" id="GO:0006281">
    <property type="term" value="P:DNA repair"/>
    <property type="evidence" value="ECO:0007669"/>
    <property type="project" value="InterPro"/>
</dbReference>
<feature type="domain" description="DHHA1" evidence="7">
    <location>
        <begin position="381"/>
        <end position="475"/>
    </location>
</feature>
<keyword evidence="3" id="KW-0540">Nuclease</keyword>
<dbReference type="InterPro" id="IPR038763">
    <property type="entry name" value="DHH_sf"/>
</dbReference>
<dbReference type="Proteomes" id="UP000325684">
    <property type="component" value="Unassembled WGS sequence"/>
</dbReference>
<gene>
    <name evidence="9" type="primary">recJ</name>
    <name evidence="9" type="ORF">FEZ63_14570</name>
</gene>
<evidence type="ECO:0000256" key="5">
    <source>
        <dbReference type="ARBA" id="ARBA00022839"/>
    </source>
</evidence>
<evidence type="ECO:0000259" key="6">
    <source>
        <dbReference type="Pfam" id="PF01368"/>
    </source>
</evidence>
<dbReference type="Pfam" id="PF17768">
    <property type="entry name" value="RecJ_OB"/>
    <property type="match status" value="1"/>
</dbReference>
<reference evidence="9 10" key="1">
    <citation type="journal article" date="2019" name="Microorganisms">
        <title>Genome Insights into the Novel Species Microvirga brassicacearum, a Rapeseed Endophyte with Biotechnological Potential.</title>
        <authorList>
            <person name="Jimenez-Gomez A."/>
            <person name="Saati-Santamaria Z."/>
            <person name="Igual J.M."/>
            <person name="Rivas R."/>
            <person name="Mateos P.F."/>
            <person name="Garcia-Fraile P."/>
        </authorList>
    </citation>
    <scope>NUCLEOTIDE SEQUENCE [LARGE SCALE GENOMIC DNA]</scope>
    <source>
        <strain evidence="9 10">CDVBN77</strain>
    </source>
</reference>
<keyword evidence="5 9" id="KW-0269">Exonuclease</keyword>
<dbReference type="PANTHER" id="PTHR30255:SF2">
    <property type="entry name" value="SINGLE-STRANDED-DNA-SPECIFIC EXONUCLEASE RECJ"/>
    <property type="match status" value="1"/>
</dbReference>
<dbReference type="Gene3D" id="3.90.1640.30">
    <property type="match status" value="1"/>
</dbReference>
<comment type="similarity">
    <text evidence="1">Belongs to the RecJ family.</text>
</comment>
<comment type="caution">
    <text evidence="9">The sequence shown here is derived from an EMBL/GenBank/DDBJ whole genome shotgun (WGS) entry which is preliminary data.</text>
</comment>
<name>A0A5N3P990_9HYPH</name>
<feature type="domain" description="RecJ OB" evidence="8">
    <location>
        <begin position="489"/>
        <end position="599"/>
    </location>
</feature>
<dbReference type="GO" id="GO:0006310">
    <property type="term" value="P:DNA recombination"/>
    <property type="evidence" value="ECO:0007669"/>
    <property type="project" value="InterPro"/>
</dbReference>
<evidence type="ECO:0000256" key="3">
    <source>
        <dbReference type="ARBA" id="ARBA00022722"/>
    </source>
</evidence>
<dbReference type="InterPro" id="IPR001667">
    <property type="entry name" value="DDH_dom"/>
</dbReference>
<dbReference type="Pfam" id="PF01368">
    <property type="entry name" value="DHH"/>
    <property type="match status" value="1"/>
</dbReference>
<dbReference type="GO" id="GO:0003676">
    <property type="term" value="F:nucleic acid binding"/>
    <property type="evidence" value="ECO:0007669"/>
    <property type="project" value="InterPro"/>
</dbReference>
<dbReference type="InterPro" id="IPR041122">
    <property type="entry name" value="RecJ_OB"/>
</dbReference>
<dbReference type="NCBIfam" id="TIGR00644">
    <property type="entry name" value="recJ"/>
    <property type="match status" value="1"/>
</dbReference>
<organism evidence="9 10">
    <name type="scientific">Microvirga brassicacearum</name>
    <dbReference type="NCBI Taxonomy" id="2580413"/>
    <lineage>
        <taxon>Bacteria</taxon>
        <taxon>Pseudomonadati</taxon>
        <taxon>Pseudomonadota</taxon>
        <taxon>Alphaproteobacteria</taxon>
        <taxon>Hyphomicrobiales</taxon>
        <taxon>Methylobacteriaceae</taxon>
        <taxon>Microvirga</taxon>
    </lineage>
</organism>
<feature type="domain" description="DDH" evidence="6">
    <location>
        <begin position="102"/>
        <end position="228"/>
    </location>
</feature>
<dbReference type="RefSeq" id="WP_150945683.1">
    <property type="nucleotide sequence ID" value="NZ_VCMV01000022.1"/>
</dbReference>
<accession>A0A5N3P990</accession>
<proteinExistence type="inferred from homology"/>
<dbReference type="AlphaFoldDB" id="A0A5N3P990"/>
<dbReference type="Gene3D" id="3.10.310.30">
    <property type="match status" value="1"/>
</dbReference>
<evidence type="ECO:0000259" key="7">
    <source>
        <dbReference type="Pfam" id="PF02272"/>
    </source>
</evidence>
<dbReference type="InterPro" id="IPR004610">
    <property type="entry name" value="RecJ"/>
</dbReference>
<dbReference type="GO" id="GO:0008409">
    <property type="term" value="F:5'-3' exonuclease activity"/>
    <property type="evidence" value="ECO:0007669"/>
    <property type="project" value="InterPro"/>
</dbReference>
<evidence type="ECO:0000259" key="8">
    <source>
        <dbReference type="Pfam" id="PF17768"/>
    </source>
</evidence>
<keyword evidence="4" id="KW-0378">Hydrolase</keyword>
<dbReference type="EMBL" id="VCMV01000022">
    <property type="protein sequence ID" value="KAB0266302.1"/>
    <property type="molecule type" value="Genomic_DNA"/>
</dbReference>